<dbReference type="InterPro" id="IPR010331">
    <property type="entry name" value="ExoD"/>
</dbReference>
<feature type="transmembrane region" description="Helical" evidence="1">
    <location>
        <begin position="75"/>
        <end position="94"/>
    </location>
</feature>
<evidence type="ECO:0000256" key="1">
    <source>
        <dbReference type="SAM" id="Phobius"/>
    </source>
</evidence>
<dbReference type="PIRSF" id="PIRSF033239">
    <property type="entry name" value="ExoD"/>
    <property type="match status" value="1"/>
</dbReference>
<protein>
    <submittedName>
        <fullName evidence="2">Exopolysaccharide biosynthesis protein</fullName>
    </submittedName>
</protein>
<dbReference type="RefSeq" id="WP_347166817.1">
    <property type="nucleotide sequence ID" value="NZ_JBDNCH010000002.1"/>
</dbReference>
<evidence type="ECO:0000313" key="3">
    <source>
        <dbReference type="Proteomes" id="UP001428774"/>
    </source>
</evidence>
<keyword evidence="3" id="KW-1185">Reference proteome</keyword>
<dbReference type="PANTHER" id="PTHR41795">
    <property type="entry name" value="EXOPOLYSACCHARIDE SYNTHESIS PROTEIN"/>
    <property type="match status" value="1"/>
</dbReference>
<dbReference type="Pfam" id="PF06055">
    <property type="entry name" value="ExoD"/>
    <property type="match status" value="1"/>
</dbReference>
<name>A0AAW9SG93_9RHOB</name>
<feature type="transmembrane region" description="Helical" evidence="1">
    <location>
        <begin position="51"/>
        <end position="69"/>
    </location>
</feature>
<feature type="transmembrane region" description="Helical" evidence="1">
    <location>
        <begin position="134"/>
        <end position="154"/>
    </location>
</feature>
<comment type="caution">
    <text evidence="2">The sequence shown here is derived from an EMBL/GenBank/DDBJ whole genome shotgun (WGS) entry which is preliminary data.</text>
</comment>
<keyword evidence="1" id="KW-1133">Transmembrane helix</keyword>
<organism evidence="2 3">
    <name type="scientific">Ponticoccus litoralis</name>
    <dbReference type="NCBI Taxonomy" id="422297"/>
    <lineage>
        <taxon>Bacteria</taxon>
        <taxon>Pseudomonadati</taxon>
        <taxon>Pseudomonadota</taxon>
        <taxon>Alphaproteobacteria</taxon>
        <taxon>Rhodobacterales</taxon>
        <taxon>Roseobacteraceae</taxon>
        <taxon>Ponticoccus</taxon>
    </lineage>
</organism>
<keyword evidence="1" id="KW-0812">Transmembrane</keyword>
<dbReference type="Proteomes" id="UP001428774">
    <property type="component" value="Unassembled WGS sequence"/>
</dbReference>
<feature type="transmembrane region" description="Helical" evidence="1">
    <location>
        <begin position="160"/>
        <end position="179"/>
    </location>
</feature>
<keyword evidence="1" id="KW-0472">Membrane</keyword>
<evidence type="ECO:0000313" key="2">
    <source>
        <dbReference type="EMBL" id="MEN9061777.1"/>
    </source>
</evidence>
<feature type="transmembrane region" description="Helical" evidence="1">
    <location>
        <begin position="186"/>
        <end position="208"/>
    </location>
</feature>
<accession>A0AAW9SG93</accession>
<dbReference type="EMBL" id="JBDNCH010000002">
    <property type="protein sequence ID" value="MEN9061777.1"/>
    <property type="molecule type" value="Genomic_DNA"/>
</dbReference>
<dbReference type="PANTHER" id="PTHR41795:SF1">
    <property type="entry name" value="EXOPOLYSACCHARIDE SYNTHESIS PROTEIN"/>
    <property type="match status" value="1"/>
</dbReference>
<gene>
    <name evidence="2" type="ORF">ABFB10_12855</name>
</gene>
<dbReference type="AlphaFoldDB" id="A0AAW9SG93"/>
<sequence length="209" mass="22807">MPRDLLRNMAEEPEVRSPESLDDLLKAMRPEKGDLRVSVEDVLRRVGGRSFPAVILVPAIVLVSPVSGIPGTPTLAGMIVLLCAVQALVGKKHLWLPGFLRRRSVSAARMLRAVEWLRRPAGWMDRHSHNRLRLLVSGPAKPLAYAATALVAVSRPLLELLPFVTSFSAGAVAMVMFGLMTRDGAYALAGYAQGALVYLILLSIWFGIF</sequence>
<reference evidence="2 3" key="1">
    <citation type="submission" date="2024-05" db="EMBL/GenBank/DDBJ databases">
        <title>Genome sequence of Ponticoccus litoralis KCCM 90028.</title>
        <authorList>
            <person name="Kim J.M."/>
            <person name="Lee J.K."/>
            <person name="Choi B.J."/>
            <person name="Bayburt H."/>
            <person name="Baek J.H."/>
            <person name="Jeon C.O."/>
        </authorList>
    </citation>
    <scope>NUCLEOTIDE SEQUENCE [LARGE SCALE GENOMIC DNA]</scope>
    <source>
        <strain evidence="2 3">KCCM 90028</strain>
    </source>
</reference>
<proteinExistence type="predicted"/>